<dbReference type="Gene3D" id="1.10.287.950">
    <property type="entry name" value="Methyl-accepting chemotaxis protein"/>
    <property type="match status" value="1"/>
</dbReference>
<dbReference type="PROSITE" id="PS50111">
    <property type="entry name" value="CHEMOTAXIS_TRANSDUC_2"/>
    <property type="match status" value="1"/>
</dbReference>
<dbReference type="PROSITE" id="PS50113">
    <property type="entry name" value="PAC"/>
    <property type="match status" value="1"/>
</dbReference>
<dbReference type="InterPro" id="IPR000014">
    <property type="entry name" value="PAS"/>
</dbReference>
<dbReference type="EMBL" id="JAUSUE010000019">
    <property type="protein sequence ID" value="MDQ0204657.1"/>
    <property type="molecule type" value="Genomic_DNA"/>
</dbReference>
<dbReference type="RefSeq" id="WP_196605194.1">
    <property type="nucleotide sequence ID" value="NZ_CP116940.1"/>
</dbReference>
<dbReference type="SMART" id="SM00086">
    <property type="entry name" value="PAC"/>
    <property type="match status" value="1"/>
</dbReference>
<evidence type="ECO:0000256" key="2">
    <source>
        <dbReference type="PROSITE-ProRule" id="PRU00284"/>
    </source>
</evidence>
<keyword evidence="3" id="KW-0175">Coiled coil</keyword>
<protein>
    <submittedName>
        <fullName evidence="6">PAS domain S-box-containing protein</fullName>
    </submittedName>
</protein>
<dbReference type="InterPro" id="IPR004089">
    <property type="entry name" value="MCPsignal_dom"/>
</dbReference>
<dbReference type="Proteomes" id="UP001239167">
    <property type="component" value="Unassembled WGS sequence"/>
</dbReference>
<accession>A0ABT9YBR2</accession>
<dbReference type="PANTHER" id="PTHR32089">
    <property type="entry name" value="METHYL-ACCEPTING CHEMOTAXIS PROTEIN MCPB"/>
    <property type="match status" value="1"/>
</dbReference>
<dbReference type="InterPro" id="IPR013655">
    <property type="entry name" value="PAS_fold_3"/>
</dbReference>
<evidence type="ECO:0000256" key="1">
    <source>
        <dbReference type="ARBA" id="ARBA00023224"/>
    </source>
</evidence>
<dbReference type="Gene3D" id="3.30.450.20">
    <property type="entry name" value="PAS domain"/>
    <property type="match status" value="1"/>
</dbReference>
<feature type="coiled-coil region" evidence="3">
    <location>
        <begin position="71"/>
        <end position="105"/>
    </location>
</feature>
<evidence type="ECO:0000313" key="6">
    <source>
        <dbReference type="EMBL" id="MDQ0204657.1"/>
    </source>
</evidence>
<dbReference type="CDD" id="cd00130">
    <property type="entry name" value="PAS"/>
    <property type="match status" value="1"/>
</dbReference>
<dbReference type="Pfam" id="PF08447">
    <property type="entry name" value="PAS_3"/>
    <property type="match status" value="1"/>
</dbReference>
<sequence length="394" mass="44047">MIFSRVKKVDERADVDALLQKMKIVRDNLSRKNYKQQISIASDDDRVLQIAAVLNDIVSMCGPGQEKVVVKNDYAEQLAHAETENQKLRENIANIETRLKLVNSASQVGLWDLSLIGGNPDNPDNIYWWSDEFRHLLGYTDETDFPNVLESWSDSLHIEDKNRILTDLSGHLHNLSGKNPYPMEYRLKLKNGEYHWFRADGATIRNDKGIPVRVAGSMYDITEEKNKQEREKQLVVHSEQFSQAIKQLSDTVGSIAESAQRMTSAQQTTIGMVKKTNQSVEVAQGITLLIKGLADQTNLLGLNAAIEAARAGQEGRGFQVVAEEIRKLAGESTEAVGKVDSSLNEMVISAKSISEQVHSMDEYIQVQAATTQEVNASVEEINSMFQSILSLVRE</sequence>
<dbReference type="SUPFAM" id="SSF58104">
    <property type="entry name" value="Methyl-accepting chemotaxis protein (MCP) signaling domain"/>
    <property type="match status" value="1"/>
</dbReference>
<dbReference type="SUPFAM" id="SSF55785">
    <property type="entry name" value="PYP-like sensor domain (PAS domain)"/>
    <property type="match status" value="1"/>
</dbReference>
<dbReference type="InterPro" id="IPR001610">
    <property type="entry name" value="PAC"/>
</dbReference>
<dbReference type="NCBIfam" id="TIGR00229">
    <property type="entry name" value="sensory_box"/>
    <property type="match status" value="1"/>
</dbReference>
<evidence type="ECO:0000259" key="4">
    <source>
        <dbReference type="PROSITE" id="PS50111"/>
    </source>
</evidence>
<evidence type="ECO:0000259" key="5">
    <source>
        <dbReference type="PROSITE" id="PS50113"/>
    </source>
</evidence>
<feature type="domain" description="PAC" evidence="5">
    <location>
        <begin position="181"/>
        <end position="233"/>
    </location>
</feature>
<keyword evidence="7" id="KW-1185">Reference proteome</keyword>
<feature type="domain" description="Methyl-accepting transducer" evidence="4">
    <location>
        <begin position="232"/>
        <end position="394"/>
    </location>
</feature>
<dbReference type="SMART" id="SM00283">
    <property type="entry name" value="MA"/>
    <property type="match status" value="1"/>
</dbReference>
<name>A0ABT9YBR2_9FIRM</name>
<comment type="caution">
    <text evidence="6">The sequence shown here is derived from an EMBL/GenBank/DDBJ whole genome shotgun (WGS) entry which is preliminary data.</text>
</comment>
<dbReference type="Pfam" id="PF00015">
    <property type="entry name" value="MCPsignal"/>
    <property type="match status" value="1"/>
</dbReference>
<proteinExistence type="predicted"/>
<gene>
    <name evidence="6" type="ORF">J2S01_002389</name>
</gene>
<dbReference type="PANTHER" id="PTHR32089:SF112">
    <property type="entry name" value="LYSOZYME-LIKE PROTEIN-RELATED"/>
    <property type="match status" value="1"/>
</dbReference>
<reference evidence="6 7" key="1">
    <citation type="submission" date="2023-07" db="EMBL/GenBank/DDBJ databases">
        <title>Genomic Encyclopedia of Type Strains, Phase IV (KMG-IV): sequencing the most valuable type-strain genomes for metagenomic binning, comparative biology and taxonomic classification.</title>
        <authorList>
            <person name="Goeker M."/>
        </authorList>
    </citation>
    <scope>NUCLEOTIDE SEQUENCE [LARGE SCALE GENOMIC DNA]</scope>
    <source>
        <strain evidence="6 7">DSM 16980</strain>
    </source>
</reference>
<dbReference type="InterPro" id="IPR035965">
    <property type="entry name" value="PAS-like_dom_sf"/>
</dbReference>
<keyword evidence="1 2" id="KW-0807">Transducer</keyword>
<dbReference type="InterPro" id="IPR000700">
    <property type="entry name" value="PAS-assoc_C"/>
</dbReference>
<organism evidence="6 7">
    <name type="scientific">Pectinatus haikarae</name>
    <dbReference type="NCBI Taxonomy" id="349096"/>
    <lineage>
        <taxon>Bacteria</taxon>
        <taxon>Bacillati</taxon>
        <taxon>Bacillota</taxon>
        <taxon>Negativicutes</taxon>
        <taxon>Selenomonadales</taxon>
        <taxon>Selenomonadaceae</taxon>
        <taxon>Pectinatus</taxon>
    </lineage>
</organism>
<evidence type="ECO:0000256" key="3">
    <source>
        <dbReference type="SAM" id="Coils"/>
    </source>
</evidence>
<evidence type="ECO:0000313" key="7">
    <source>
        <dbReference type="Proteomes" id="UP001239167"/>
    </source>
</evidence>